<dbReference type="Proteomes" id="UP000315349">
    <property type="component" value="Chromosome"/>
</dbReference>
<evidence type="ECO:0000256" key="1">
    <source>
        <dbReference type="SAM" id="MobiDB-lite"/>
    </source>
</evidence>
<accession>A0A518GJA0</accession>
<name>A0A518GJA0_9PLAN</name>
<feature type="region of interest" description="Disordered" evidence="1">
    <location>
        <begin position="14"/>
        <end position="46"/>
    </location>
</feature>
<proteinExistence type="predicted"/>
<organism evidence="2 3">
    <name type="scientific">Planctopirus ephydatiae</name>
    <dbReference type="NCBI Taxonomy" id="2528019"/>
    <lineage>
        <taxon>Bacteria</taxon>
        <taxon>Pseudomonadati</taxon>
        <taxon>Planctomycetota</taxon>
        <taxon>Planctomycetia</taxon>
        <taxon>Planctomycetales</taxon>
        <taxon>Planctomycetaceae</taxon>
        <taxon>Planctopirus</taxon>
    </lineage>
</organism>
<dbReference type="Pfam" id="PF05119">
    <property type="entry name" value="Terminase_4"/>
    <property type="match status" value="1"/>
</dbReference>
<dbReference type="RefSeq" id="WP_145295330.1">
    <property type="nucleotide sequence ID" value="NZ_CP036299.1"/>
</dbReference>
<dbReference type="InterPro" id="IPR006448">
    <property type="entry name" value="Phage_term_ssu_P27"/>
</dbReference>
<protein>
    <submittedName>
        <fullName evidence="2">Phage terminase, small subunit</fullName>
    </submittedName>
</protein>
<reference evidence="2 3" key="1">
    <citation type="submission" date="2019-02" db="EMBL/GenBank/DDBJ databases">
        <title>Deep-cultivation of Planctomycetes and their phenomic and genomic characterization uncovers novel biology.</title>
        <authorList>
            <person name="Wiegand S."/>
            <person name="Jogler M."/>
            <person name="Boedeker C."/>
            <person name="Pinto D."/>
            <person name="Vollmers J."/>
            <person name="Rivas-Marin E."/>
            <person name="Kohn T."/>
            <person name="Peeters S.H."/>
            <person name="Heuer A."/>
            <person name="Rast P."/>
            <person name="Oberbeckmann S."/>
            <person name="Bunk B."/>
            <person name="Jeske O."/>
            <person name="Meyerdierks A."/>
            <person name="Storesund J.E."/>
            <person name="Kallscheuer N."/>
            <person name="Luecker S."/>
            <person name="Lage O.M."/>
            <person name="Pohl T."/>
            <person name="Merkel B.J."/>
            <person name="Hornburger P."/>
            <person name="Mueller R.-W."/>
            <person name="Bruemmer F."/>
            <person name="Labrenz M."/>
            <person name="Spormann A.M."/>
            <person name="Op den Camp H."/>
            <person name="Overmann J."/>
            <person name="Amann R."/>
            <person name="Jetten M.S.M."/>
            <person name="Mascher T."/>
            <person name="Medema M.H."/>
            <person name="Devos D.P."/>
            <person name="Kaster A.-K."/>
            <person name="Ovreas L."/>
            <person name="Rohde M."/>
            <person name="Galperin M.Y."/>
            <person name="Jogler C."/>
        </authorList>
    </citation>
    <scope>NUCLEOTIDE SEQUENCE [LARGE SCALE GENOMIC DNA]</scope>
    <source>
        <strain evidence="2 3">Spb1</strain>
    </source>
</reference>
<dbReference type="EMBL" id="CP036299">
    <property type="protein sequence ID" value="QDV28663.1"/>
    <property type="molecule type" value="Genomic_DNA"/>
</dbReference>
<dbReference type="KEGG" id="peh:Spb1_05280"/>
<feature type="compositionally biased region" description="Basic and acidic residues" evidence="1">
    <location>
        <begin position="37"/>
        <end position="46"/>
    </location>
</feature>
<evidence type="ECO:0000313" key="3">
    <source>
        <dbReference type="Proteomes" id="UP000315349"/>
    </source>
</evidence>
<dbReference type="AlphaFoldDB" id="A0A518GJA0"/>
<gene>
    <name evidence="2" type="ORF">Spb1_05280</name>
</gene>
<evidence type="ECO:0000313" key="2">
    <source>
        <dbReference type="EMBL" id="QDV28663.1"/>
    </source>
</evidence>
<sequence>MSIYSCMARGRIPKPKTLNDLKGDTHKRRRHLAEPVPPKDHPTCPEHLDDVARDKWTELTTLLDEMGLLSSADSDALELYCAAYSRYRKAEEMVKKFGEVIISPVNKYPMISPYSTVMNKNLETCRRLLIEFSLILPAHSR</sequence>
<dbReference type="NCBIfam" id="TIGR01558">
    <property type="entry name" value="sm_term_P27"/>
    <property type="match status" value="1"/>
</dbReference>
<keyword evidence="3" id="KW-1185">Reference proteome</keyword>
<dbReference type="OrthoDB" id="214483at2"/>